<evidence type="ECO:0000313" key="5">
    <source>
        <dbReference type="EMBL" id="CAH2278494.1"/>
    </source>
</evidence>
<proteinExistence type="inferred from homology"/>
<dbReference type="Pfam" id="PF15927">
    <property type="entry name" value="Casc1_N"/>
    <property type="match status" value="1"/>
</dbReference>
<protein>
    <recommendedName>
        <fullName evidence="2">Dynein axonemal intermediate chain 7</fullName>
    </recommendedName>
</protein>
<dbReference type="PANTHER" id="PTHR20929">
    <property type="entry name" value="LUNG ADENOMA SUSCEPTIBILITY 1-RELATED"/>
    <property type="match status" value="1"/>
</dbReference>
<dbReference type="EMBL" id="OW240914">
    <property type="protein sequence ID" value="CAH2278494.1"/>
    <property type="molecule type" value="Genomic_DNA"/>
</dbReference>
<feature type="compositionally biased region" description="Polar residues" evidence="3">
    <location>
        <begin position="354"/>
        <end position="365"/>
    </location>
</feature>
<dbReference type="PRINTS" id="PR02043">
    <property type="entry name" value="CANCERSCCP1"/>
</dbReference>
<reference evidence="5" key="1">
    <citation type="submission" date="2022-03" db="EMBL/GenBank/DDBJ databases">
        <authorList>
            <person name="Alioto T."/>
            <person name="Alioto T."/>
            <person name="Gomez Garrido J."/>
        </authorList>
    </citation>
    <scope>NUCLEOTIDE SEQUENCE</scope>
</reference>
<feature type="region of interest" description="Disordered" evidence="3">
    <location>
        <begin position="307"/>
        <end position="375"/>
    </location>
</feature>
<evidence type="ECO:0000259" key="4">
    <source>
        <dbReference type="Pfam" id="PF15927"/>
    </source>
</evidence>
<comment type="similarity">
    <text evidence="1">Belongs to the DNAI7 family.</text>
</comment>
<dbReference type="PANTHER" id="PTHR20929:SF11">
    <property type="entry name" value="DYNEIN AXONEMAL INTERMEDIATE CHAIN 7"/>
    <property type="match status" value="1"/>
</dbReference>
<dbReference type="InterPro" id="IPR023247">
    <property type="entry name" value="IC97/Dnai7-like"/>
</dbReference>
<dbReference type="GO" id="GO:0005930">
    <property type="term" value="C:axoneme"/>
    <property type="evidence" value="ECO:0007669"/>
    <property type="project" value="TreeGrafter"/>
</dbReference>
<organism evidence="5 6">
    <name type="scientific">Pelobates cultripes</name>
    <name type="common">Western spadefoot toad</name>
    <dbReference type="NCBI Taxonomy" id="61616"/>
    <lineage>
        <taxon>Eukaryota</taxon>
        <taxon>Metazoa</taxon>
        <taxon>Chordata</taxon>
        <taxon>Craniata</taxon>
        <taxon>Vertebrata</taxon>
        <taxon>Euteleostomi</taxon>
        <taxon>Amphibia</taxon>
        <taxon>Batrachia</taxon>
        <taxon>Anura</taxon>
        <taxon>Pelobatoidea</taxon>
        <taxon>Pelobatidae</taxon>
        <taxon>Pelobates</taxon>
    </lineage>
</organism>
<sequence length="642" mass="74446">MSSKRTSAASKKKGKLSKAEKLRLKREEEEKRQREEEEARLLAEQLEAERREKERQEKEERERLEAKQLEHRHEELEEHRALLNIKLEEATRWKNKLQIQAKWDRYMRCDGSPDPTIPKEINTFISLWAKEQSQDFQTVLNKSNLVLELIRELEFLLLDAPSDTITEIDVLRYQQTIRELQELLYQKFNNATERLLKNATVLSDIDTGNMQKVIKNENVTLCIWANLNKNPRFKGYRFEKEAIGFDLPKSLAVCSIAVRILHTLYDHLSCQSPTFHPWMKETEVVLAPTDELENVLGDSMQIMEEHKPSGSVITANEETKSEGRKSVLSTVSFKEEPKPVNESLDKTELETEQRANSQLGTTTEGHSPPSLLNDKQNDLLEDDVVDLRQYTTLGGVYYFDVIALPPQYKQVNGWTMVQILEGGLQMYPYPQDLSLLNLTGMSQQEKELENAAPPVAVSFRVPKNVFFFEEPQVARWDPEDKTWRMDSITQKIYNLELRDLSFKMDSFHTFTLIQDSHLNMPYESWELSPGGKNQVMLVIVSAFTEIQLEIKVKELSQPPTSSDESWSLYMLNSQRTQRLKISESSETFSDELFEHSELHSTLYHMIKDYASAGAVEALQHSHHLFVDCVYQLLSMTKVLTYS</sequence>
<evidence type="ECO:0000313" key="6">
    <source>
        <dbReference type="Proteomes" id="UP001295444"/>
    </source>
</evidence>
<dbReference type="Proteomes" id="UP001295444">
    <property type="component" value="Chromosome 03"/>
</dbReference>
<feature type="region of interest" description="Disordered" evidence="3">
    <location>
        <begin position="47"/>
        <end position="66"/>
    </location>
</feature>
<dbReference type="GO" id="GO:0048487">
    <property type="term" value="F:beta-tubulin binding"/>
    <property type="evidence" value="ECO:0007669"/>
    <property type="project" value="TreeGrafter"/>
</dbReference>
<feature type="compositionally biased region" description="Basic and acidic residues" evidence="3">
    <location>
        <begin position="333"/>
        <end position="353"/>
    </location>
</feature>
<dbReference type="AlphaFoldDB" id="A0AAD1RW91"/>
<feature type="region of interest" description="Disordered" evidence="3">
    <location>
        <begin position="1"/>
        <end position="39"/>
    </location>
</feature>
<keyword evidence="6" id="KW-1185">Reference proteome</keyword>
<evidence type="ECO:0000256" key="2">
    <source>
        <dbReference type="ARBA" id="ARBA00024414"/>
    </source>
</evidence>
<gene>
    <name evidence="5" type="ORF">PECUL_23A056467</name>
</gene>
<accession>A0AAD1RW91</accession>
<evidence type="ECO:0000256" key="1">
    <source>
        <dbReference type="ARBA" id="ARBA00024332"/>
    </source>
</evidence>
<feature type="compositionally biased region" description="Basic and acidic residues" evidence="3">
    <location>
        <begin position="17"/>
        <end position="39"/>
    </location>
</feature>
<name>A0AAD1RW91_PELCU</name>
<feature type="domain" description="IC97/Casc1 N-terminal" evidence="4">
    <location>
        <begin position="31"/>
        <end position="232"/>
    </location>
</feature>
<dbReference type="InterPro" id="IPR031826">
    <property type="entry name" value="IC97/Casc1_N"/>
</dbReference>
<evidence type="ECO:0000256" key="3">
    <source>
        <dbReference type="SAM" id="MobiDB-lite"/>
    </source>
</evidence>
<dbReference type="GO" id="GO:0008017">
    <property type="term" value="F:microtubule binding"/>
    <property type="evidence" value="ECO:0007669"/>
    <property type="project" value="TreeGrafter"/>
</dbReference>